<dbReference type="GO" id="GO:0060070">
    <property type="term" value="P:canonical Wnt signaling pathway"/>
    <property type="evidence" value="ECO:0007669"/>
    <property type="project" value="TreeGrafter"/>
</dbReference>
<organism evidence="9 10">
    <name type="scientific">Stegodyphus mimosarum</name>
    <name type="common">African social velvet spider</name>
    <dbReference type="NCBI Taxonomy" id="407821"/>
    <lineage>
        <taxon>Eukaryota</taxon>
        <taxon>Metazoa</taxon>
        <taxon>Ecdysozoa</taxon>
        <taxon>Arthropoda</taxon>
        <taxon>Chelicerata</taxon>
        <taxon>Arachnida</taxon>
        <taxon>Araneae</taxon>
        <taxon>Araneomorphae</taxon>
        <taxon>Entelegynae</taxon>
        <taxon>Eresoidea</taxon>
        <taxon>Eresidae</taxon>
        <taxon>Stegodyphus</taxon>
    </lineage>
</organism>
<accession>A0A087ULE9</accession>
<evidence type="ECO:0000256" key="7">
    <source>
        <dbReference type="ARBA" id="ARBA00023157"/>
    </source>
</evidence>
<feature type="non-terminal residue" evidence="9">
    <location>
        <position position="1"/>
    </location>
</feature>
<evidence type="ECO:0000256" key="8">
    <source>
        <dbReference type="RuleBase" id="RU003500"/>
    </source>
</evidence>
<dbReference type="InterPro" id="IPR005817">
    <property type="entry name" value="Wnt"/>
</dbReference>
<dbReference type="EMBL" id="KK120389">
    <property type="protein sequence ID" value="KFM78188.1"/>
    <property type="molecule type" value="Genomic_DNA"/>
</dbReference>
<keyword evidence="10" id="KW-1185">Reference proteome</keyword>
<dbReference type="AlphaFoldDB" id="A0A087ULE9"/>
<evidence type="ECO:0000256" key="2">
    <source>
        <dbReference type="ARBA" id="ARBA00005683"/>
    </source>
</evidence>
<keyword evidence="3 8" id="KW-0217">Developmental protein</keyword>
<evidence type="ECO:0000256" key="4">
    <source>
        <dbReference type="ARBA" id="ARBA00022525"/>
    </source>
</evidence>
<feature type="non-terminal residue" evidence="9">
    <location>
        <position position="92"/>
    </location>
</feature>
<dbReference type="OrthoDB" id="5945655at2759"/>
<keyword evidence="5" id="KW-0272">Extracellular matrix</keyword>
<gene>
    <name evidence="9" type="ORF">X975_19198</name>
</gene>
<sequence>REQAFVSSLAAAGLAIGVGRACAEGRVKTCGCGRVAREPPSADFKWGGCSDDVGYGVKAAKAFSSEPFDRHKFRADESVRLHRHNSRAGWRV</sequence>
<dbReference type="PANTHER" id="PTHR12027:SF102">
    <property type="entry name" value="PROTEIN WNT"/>
    <property type="match status" value="1"/>
</dbReference>
<dbReference type="PRINTS" id="PR01349">
    <property type="entry name" value="WNTPROTEIN"/>
</dbReference>
<keyword evidence="6 8" id="KW-0879">Wnt signaling pathway</keyword>
<protein>
    <recommendedName>
        <fullName evidence="8">Protein Wnt</fullName>
    </recommendedName>
</protein>
<comment type="function">
    <text evidence="8">Ligand for members of the frizzled family of seven transmembrane receptors.</text>
</comment>
<evidence type="ECO:0000313" key="10">
    <source>
        <dbReference type="Proteomes" id="UP000054359"/>
    </source>
</evidence>
<dbReference type="STRING" id="407821.A0A087ULE9"/>
<proteinExistence type="inferred from homology"/>
<keyword evidence="4" id="KW-0964">Secreted</keyword>
<keyword evidence="7" id="KW-1015">Disulfide bond</keyword>
<dbReference type="Proteomes" id="UP000054359">
    <property type="component" value="Unassembled WGS sequence"/>
</dbReference>
<dbReference type="GO" id="GO:0005125">
    <property type="term" value="F:cytokine activity"/>
    <property type="evidence" value="ECO:0007669"/>
    <property type="project" value="TreeGrafter"/>
</dbReference>
<dbReference type="GO" id="GO:0005109">
    <property type="term" value="F:frizzled binding"/>
    <property type="evidence" value="ECO:0007669"/>
    <property type="project" value="TreeGrafter"/>
</dbReference>
<comment type="subcellular location">
    <subcellularLocation>
        <location evidence="1 8">Secreted</location>
        <location evidence="1 8">Extracellular space</location>
        <location evidence="1 8">Extracellular matrix</location>
    </subcellularLocation>
</comment>
<reference evidence="9 10" key="1">
    <citation type="submission" date="2013-11" db="EMBL/GenBank/DDBJ databases">
        <title>Genome sequencing of Stegodyphus mimosarum.</title>
        <authorList>
            <person name="Bechsgaard J."/>
        </authorList>
    </citation>
    <scope>NUCLEOTIDE SEQUENCE [LARGE SCALE GENOMIC DNA]</scope>
</reference>
<dbReference type="GO" id="GO:0005615">
    <property type="term" value="C:extracellular space"/>
    <property type="evidence" value="ECO:0007669"/>
    <property type="project" value="TreeGrafter"/>
</dbReference>
<evidence type="ECO:0000256" key="1">
    <source>
        <dbReference type="ARBA" id="ARBA00004498"/>
    </source>
</evidence>
<dbReference type="GO" id="GO:0045165">
    <property type="term" value="P:cell fate commitment"/>
    <property type="evidence" value="ECO:0007669"/>
    <property type="project" value="TreeGrafter"/>
</dbReference>
<dbReference type="Pfam" id="PF00110">
    <property type="entry name" value="wnt"/>
    <property type="match status" value="1"/>
</dbReference>
<dbReference type="PANTHER" id="PTHR12027">
    <property type="entry name" value="WNT RELATED"/>
    <property type="match status" value="1"/>
</dbReference>
<evidence type="ECO:0000313" key="9">
    <source>
        <dbReference type="EMBL" id="KFM78188.1"/>
    </source>
</evidence>
<name>A0A087ULE9_STEMI</name>
<comment type="similarity">
    <text evidence="2 8">Belongs to the Wnt family.</text>
</comment>
<evidence type="ECO:0000256" key="3">
    <source>
        <dbReference type="ARBA" id="ARBA00022473"/>
    </source>
</evidence>
<dbReference type="GO" id="GO:0030182">
    <property type="term" value="P:neuron differentiation"/>
    <property type="evidence" value="ECO:0007669"/>
    <property type="project" value="TreeGrafter"/>
</dbReference>
<evidence type="ECO:0000256" key="6">
    <source>
        <dbReference type="ARBA" id="ARBA00022687"/>
    </source>
</evidence>
<evidence type="ECO:0000256" key="5">
    <source>
        <dbReference type="ARBA" id="ARBA00022530"/>
    </source>
</evidence>